<dbReference type="EMBL" id="JAHLJV010000018">
    <property type="protein sequence ID" value="KAK1594724.1"/>
    <property type="molecule type" value="Genomic_DNA"/>
</dbReference>
<name>A0AAD8V6E2_9PEZI</name>
<dbReference type="RefSeq" id="XP_060415843.1">
    <property type="nucleotide sequence ID" value="XM_060550785.1"/>
</dbReference>
<proteinExistence type="predicted"/>
<evidence type="ECO:0000313" key="2">
    <source>
        <dbReference type="EMBL" id="KAK1594724.1"/>
    </source>
</evidence>
<evidence type="ECO:0000313" key="3">
    <source>
        <dbReference type="Proteomes" id="UP001230504"/>
    </source>
</evidence>
<comment type="caution">
    <text evidence="2">The sequence shown here is derived from an EMBL/GenBank/DDBJ whole genome shotgun (WGS) entry which is preliminary data.</text>
</comment>
<dbReference type="Proteomes" id="UP001230504">
    <property type="component" value="Unassembled WGS sequence"/>
</dbReference>
<sequence>MNQPPRQHALVPHTLIVHTRTHTHTHTHTHTQITSSGTTRHIRRPTARGIALIFITHPHPSFLTLSTLHRVALVPLRPPRLFQKSVLNHPTPGHPYPCSDLLAVLTFKWPCPSRPAHLDSRHARAYLTATDKVVAGFPFALEASSSNTSFRATPIAPTIFGVSSPRLLRPSVSLQTVPPLIIITFVAAFFVCTIQPPPPPPSPCLGPSPKSFLHLNF</sequence>
<dbReference type="AlphaFoldDB" id="A0AAD8V6E2"/>
<gene>
    <name evidence="2" type="ORF">LY79DRAFT_123815</name>
</gene>
<protein>
    <submittedName>
        <fullName evidence="2">Uncharacterized protein</fullName>
    </submittedName>
</protein>
<reference evidence="2" key="1">
    <citation type="submission" date="2021-06" db="EMBL/GenBank/DDBJ databases">
        <title>Comparative genomics, transcriptomics and evolutionary studies reveal genomic signatures of adaptation to plant cell wall in hemibiotrophic fungi.</title>
        <authorList>
            <consortium name="DOE Joint Genome Institute"/>
            <person name="Baroncelli R."/>
            <person name="Diaz J.F."/>
            <person name="Benocci T."/>
            <person name="Peng M."/>
            <person name="Battaglia E."/>
            <person name="Haridas S."/>
            <person name="Andreopoulos W."/>
            <person name="Labutti K."/>
            <person name="Pangilinan J."/>
            <person name="Floch G.L."/>
            <person name="Makela M.R."/>
            <person name="Henrissat B."/>
            <person name="Grigoriev I.V."/>
            <person name="Crouch J.A."/>
            <person name="De Vries R.P."/>
            <person name="Sukno S.A."/>
            <person name="Thon M.R."/>
        </authorList>
    </citation>
    <scope>NUCLEOTIDE SEQUENCE</scope>
    <source>
        <strain evidence="2">CBS 125086</strain>
    </source>
</reference>
<accession>A0AAD8V6E2</accession>
<feature type="compositionally biased region" description="Low complexity" evidence="1">
    <location>
        <begin position="30"/>
        <end position="39"/>
    </location>
</feature>
<dbReference type="GeneID" id="85435025"/>
<organism evidence="2 3">
    <name type="scientific">Colletotrichum navitas</name>
    <dbReference type="NCBI Taxonomy" id="681940"/>
    <lineage>
        <taxon>Eukaryota</taxon>
        <taxon>Fungi</taxon>
        <taxon>Dikarya</taxon>
        <taxon>Ascomycota</taxon>
        <taxon>Pezizomycotina</taxon>
        <taxon>Sordariomycetes</taxon>
        <taxon>Hypocreomycetidae</taxon>
        <taxon>Glomerellales</taxon>
        <taxon>Glomerellaceae</taxon>
        <taxon>Colletotrichum</taxon>
        <taxon>Colletotrichum graminicola species complex</taxon>
    </lineage>
</organism>
<keyword evidence="3" id="KW-1185">Reference proteome</keyword>
<feature type="region of interest" description="Disordered" evidence="1">
    <location>
        <begin position="21"/>
        <end position="41"/>
    </location>
</feature>
<evidence type="ECO:0000256" key="1">
    <source>
        <dbReference type="SAM" id="MobiDB-lite"/>
    </source>
</evidence>